<name>A0A2S6IDP7_9ACTN</name>
<evidence type="ECO:0000313" key="1">
    <source>
        <dbReference type="EMBL" id="PPK92290.1"/>
    </source>
</evidence>
<sequence length="201" mass="21733">MSRRTVVSRRKVANVLAARIEGRLGDADFADFLLWDRSAAAHLALLNFVAAVKLTAWTGADEITEDQIAFLARSVARDGHARRAGGAAEPGMTVTGAAHDADVAGLSTTLRQMFGHEPLEQDLRVYSANMGRLAARVFQQQDGDGWRSSYDEIAEALPVVPGGRILAGLALGFATWRLRRAGLLGVPRRTIDLRDDVRVTA</sequence>
<reference evidence="1 2" key="1">
    <citation type="submission" date="2018-02" db="EMBL/GenBank/DDBJ databases">
        <title>Genomic Encyclopedia of Archaeal and Bacterial Type Strains, Phase II (KMG-II): from individual species to whole genera.</title>
        <authorList>
            <person name="Goeker M."/>
        </authorList>
    </citation>
    <scope>NUCLEOTIDE SEQUENCE [LARGE SCALE GENOMIC DNA]</scope>
    <source>
        <strain evidence="1 2">DSM 22857</strain>
    </source>
</reference>
<proteinExistence type="predicted"/>
<evidence type="ECO:0000313" key="2">
    <source>
        <dbReference type="Proteomes" id="UP000239485"/>
    </source>
</evidence>
<dbReference type="AlphaFoldDB" id="A0A2S6IDP7"/>
<organism evidence="1 2">
    <name type="scientific">Kineococcus xinjiangensis</name>
    <dbReference type="NCBI Taxonomy" id="512762"/>
    <lineage>
        <taxon>Bacteria</taxon>
        <taxon>Bacillati</taxon>
        <taxon>Actinomycetota</taxon>
        <taxon>Actinomycetes</taxon>
        <taxon>Kineosporiales</taxon>
        <taxon>Kineosporiaceae</taxon>
        <taxon>Kineococcus</taxon>
    </lineage>
</organism>
<dbReference type="RefSeq" id="WP_104434869.1">
    <property type="nucleotide sequence ID" value="NZ_PTJD01000015.1"/>
</dbReference>
<protein>
    <submittedName>
        <fullName evidence="1">Uncharacterized protein</fullName>
    </submittedName>
</protein>
<dbReference type="Proteomes" id="UP000239485">
    <property type="component" value="Unassembled WGS sequence"/>
</dbReference>
<comment type="caution">
    <text evidence="1">The sequence shown here is derived from an EMBL/GenBank/DDBJ whole genome shotgun (WGS) entry which is preliminary data.</text>
</comment>
<keyword evidence="2" id="KW-1185">Reference proteome</keyword>
<dbReference type="EMBL" id="PTJD01000015">
    <property type="protein sequence ID" value="PPK92290.1"/>
    <property type="molecule type" value="Genomic_DNA"/>
</dbReference>
<gene>
    <name evidence="1" type="ORF">CLV92_11536</name>
</gene>
<accession>A0A2S6IDP7</accession>